<dbReference type="CDD" id="cd01335">
    <property type="entry name" value="Radical_SAM"/>
    <property type="match status" value="1"/>
</dbReference>
<evidence type="ECO:0000256" key="2">
    <source>
        <dbReference type="ARBA" id="ARBA00022691"/>
    </source>
</evidence>
<dbReference type="InterPro" id="IPR007197">
    <property type="entry name" value="rSAM"/>
</dbReference>
<evidence type="ECO:0000256" key="5">
    <source>
        <dbReference type="ARBA" id="ARBA00023014"/>
    </source>
</evidence>
<dbReference type="Pfam" id="PF23545">
    <property type="entry name" value="Zn_ribbon_HMPTM"/>
    <property type="match status" value="1"/>
</dbReference>
<dbReference type="GO" id="GO:0051536">
    <property type="term" value="F:iron-sulfur cluster binding"/>
    <property type="evidence" value="ECO:0007669"/>
    <property type="project" value="UniProtKB-KW"/>
</dbReference>
<proteinExistence type="predicted"/>
<accession>A0A401FR43</accession>
<dbReference type="InterPro" id="IPR034474">
    <property type="entry name" value="Methyltransferase_Class_D"/>
</dbReference>
<feature type="domain" description="Radical SAM core" evidence="6">
    <location>
        <begin position="89"/>
        <end position="309"/>
    </location>
</feature>
<dbReference type="Gene3D" id="3.20.20.70">
    <property type="entry name" value="Aldolase class I"/>
    <property type="match status" value="1"/>
</dbReference>
<comment type="caution">
    <text evidence="7">The sequence shown here is derived from an EMBL/GenBank/DDBJ whole genome shotgun (WGS) entry which is preliminary data.</text>
</comment>
<sequence length="455" mass="49475">MNKDRILSETQSLCPECFARIPAFRVASGDGVYLEKTCKEHGTYRTVIWRGKPAFGKWVRVKIPSTPKACFTEAEKGCPFDCGLCTAHGQHTCTALLEITQRCNLRCPVCFASADAAPESDPDMATIRFWYDRVSEAGGTCNIQLSGGEPTVRDDLPAIVEMGRKAGFGFIQVNTNGLRLGTEKDFARKLADAGLASVFLQFDGTDDAIHKKLRGRALMDIKRRAVENCIKAGIGVVLVPVLVPGVNTDNIGDILRFGLDYAPGVRGVHFQPVSYFGRYPQPPADRDRITIPEVITALADQTGDMIRPEHFRPPGCEHALCSFHGNYMILPDGQLKALTGNGGNSCCGPEKAEEGARQAISSVARQWAAPLTPVCSCNSPEPASTPDDFDAFLARAKTHIFAISGMAFQDVWTIDLERLKGCCIHTVSPDGRLIPFCAYNVTNAHGEALYRGQCG</sequence>
<name>A0A401FR43_9BACT</name>
<keyword evidence="5" id="KW-0411">Iron-sulfur</keyword>
<organism evidence="7 8">
    <name type="scientific">Desulfonema ishimotonii</name>
    <dbReference type="NCBI Taxonomy" id="45657"/>
    <lineage>
        <taxon>Bacteria</taxon>
        <taxon>Pseudomonadati</taxon>
        <taxon>Thermodesulfobacteriota</taxon>
        <taxon>Desulfobacteria</taxon>
        <taxon>Desulfobacterales</taxon>
        <taxon>Desulfococcaceae</taxon>
        <taxon>Desulfonema</taxon>
    </lineage>
</organism>
<evidence type="ECO:0000256" key="1">
    <source>
        <dbReference type="ARBA" id="ARBA00001966"/>
    </source>
</evidence>
<evidence type="ECO:0000259" key="6">
    <source>
        <dbReference type="PROSITE" id="PS51918"/>
    </source>
</evidence>
<gene>
    <name evidence="7" type="ORF">DENIS_0369</name>
</gene>
<dbReference type="SFLD" id="SFLDG01067">
    <property type="entry name" value="SPASM/twitch_domain_containing"/>
    <property type="match status" value="1"/>
</dbReference>
<dbReference type="RefSeq" id="WP_124326945.1">
    <property type="nucleotide sequence ID" value="NZ_BEXT01000001.1"/>
</dbReference>
<dbReference type="GO" id="GO:0003824">
    <property type="term" value="F:catalytic activity"/>
    <property type="evidence" value="ECO:0007669"/>
    <property type="project" value="InterPro"/>
</dbReference>
<dbReference type="Proteomes" id="UP000288096">
    <property type="component" value="Unassembled WGS sequence"/>
</dbReference>
<keyword evidence="4" id="KW-0408">Iron</keyword>
<keyword evidence="8" id="KW-1185">Reference proteome</keyword>
<dbReference type="InterPro" id="IPR058240">
    <property type="entry name" value="rSAM_sf"/>
</dbReference>
<evidence type="ECO:0000313" key="7">
    <source>
        <dbReference type="EMBL" id="GBC59430.1"/>
    </source>
</evidence>
<dbReference type="InterPro" id="IPR056488">
    <property type="entry name" value="Zn_ribbon_HMPTM"/>
</dbReference>
<dbReference type="PANTHER" id="PTHR43306:SF1">
    <property type="entry name" value="7,8-DIHYDRO-6-HYDROXYMETHYLPTERIN DIMETHYLTRANSFERASE"/>
    <property type="match status" value="1"/>
</dbReference>
<dbReference type="PROSITE" id="PS51918">
    <property type="entry name" value="RADICAL_SAM"/>
    <property type="match status" value="1"/>
</dbReference>
<dbReference type="SFLD" id="SFLDG01100">
    <property type="entry name" value="methyltransferase_(Class_D)"/>
    <property type="match status" value="1"/>
</dbReference>
<dbReference type="PANTHER" id="PTHR43306">
    <property type="entry name" value="7,8-DIHYDRO-6-HYDROXYMETHYLPTERIN DIMETHYLTRANSFERASE"/>
    <property type="match status" value="1"/>
</dbReference>
<evidence type="ECO:0000256" key="3">
    <source>
        <dbReference type="ARBA" id="ARBA00022723"/>
    </source>
</evidence>
<dbReference type="SUPFAM" id="SSF102114">
    <property type="entry name" value="Radical SAM enzymes"/>
    <property type="match status" value="1"/>
</dbReference>
<keyword evidence="2" id="KW-0949">S-adenosyl-L-methionine</keyword>
<comment type="cofactor">
    <cofactor evidence="1">
        <name>[4Fe-4S] cluster</name>
        <dbReference type="ChEBI" id="CHEBI:49883"/>
    </cofactor>
</comment>
<reference evidence="8" key="2">
    <citation type="submission" date="2019-01" db="EMBL/GenBank/DDBJ databases">
        <title>Genome sequence of Desulfonema ishimotonii strain Tokyo 01.</title>
        <authorList>
            <person name="Fukui M."/>
        </authorList>
    </citation>
    <scope>NUCLEOTIDE SEQUENCE [LARGE SCALE GENOMIC DNA]</scope>
    <source>
        <strain evidence="8">Tokyo 01</strain>
    </source>
</reference>
<dbReference type="InterPro" id="IPR054698">
    <property type="entry name" value="rSAM_Se_TrsS"/>
</dbReference>
<dbReference type="GO" id="GO:0046872">
    <property type="term" value="F:metal ion binding"/>
    <property type="evidence" value="ECO:0007669"/>
    <property type="project" value="UniProtKB-KW"/>
</dbReference>
<reference evidence="8" key="1">
    <citation type="submission" date="2017-11" db="EMBL/GenBank/DDBJ databases">
        <authorList>
            <person name="Watanabe M."/>
            <person name="Kojima H."/>
        </authorList>
    </citation>
    <scope>NUCLEOTIDE SEQUENCE [LARGE SCALE GENOMIC DNA]</scope>
    <source>
        <strain evidence="8">Tokyo 01</strain>
    </source>
</reference>
<dbReference type="SFLD" id="SFLDS00029">
    <property type="entry name" value="Radical_SAM"/>
    <property type="match status" value="1"/>
</dbReference>
<evidence type="ECO:0000256" key="4">
    <source>
        <dbReference type="ARBA" id="ARBA00023004"/>
    </source>
</evidence>
<protein>
    <submittedName>
        <fullName evidence="7">Radical SAM protein</fullName>
    </submittedName>
</protein>
<dbReference type="InterPro" id="IPR013785">
    <property type="entry name" value="Aldolase_TIM"/>
</dbReference>
<dbReference type="Pfam" id="PF04055">
    <property type="entry name" value="Radical_SAM"/>
    <property type="match status" value="1"/>
</dbReference>
<evidence type="ECO:0000313" key="8">
    <source>
        <dbReference type="Proteomes" id="UP000288096"/>
    </source>
</evidence>
<dbReference type="EMBL" id="BEXT01000001">
    <property type="protein sequence ID" value="GBC59430.1"/>
    <property type="molecule type" value="Genomic_DNA"/>
</dbReference>
<dbReference type="AlphaFoldDB" id="A0A401FR43"/>
<dbReference type="OrthoDB" id="9782387at2"/>
<dbReference type="NCBIfam" id="NF045646">
    <property type="entry name" value="rSAM_Se_TrsS"/>
    <property type="match status" value="1"/>
</dbReference>
<keyword evidence="3" id="KW-0479">Metal-binding</keyword>